<comment type="subcellular location">
    <subcellularLocation>
        <location evidence="4">Golgi apparatus</location>
        <location evidence="4">trans-Golgi network</location>
    </subcellularLocation>
</comment>
<reference evidence="5" key="1">
    <citation type="journal article" date="2010" name="Science">
        <title>Plasticity of animal genome architecture unmasked by rapid evolution of a pelagic tunicate.</title>
        <authorList>
            <person name="Denoeud F."/>
            <person name="Henriet S."/>
            <person name="Mungpakdee S."/>
            <person name="Aury J.M."/>
            <person name="Da Silva C."/>
            <person name="Brinkmann H."/>
            <person name="Mikhaleva J."/>
            <person name="Olsen L.C."/>
            <person name="Jubin C."/>
            <person name="Canestro C."/>
            <person name="Bouquet J.M."/>
            <person name="Danks G."/>
            <person name="Poulain J."/>
            <person name="Campsteijn C."/>
            <person name="Adamski M."/>
            <person name="Cross I."/>
            <person name="Yadetie F."/>
            <person name="Muffato M."/>
            <person name="Louis A."/>
            <person name="Butcher S."/>
            <person name="Tsagkogeorga G."/>
            <person name="Konrad A."/>
            <person name="Singh S."/>
            <person name="Jensen M.F."/>
            <person name="Cong E.H."/>
            <person name="Eikeseth-Otteraa H."/>
            <person name="Noel B."/>
            <person name="Anthouard V."/>
            <person name="Porcel B.M."/>
            <person name="Kachouri-Lafond R."/>
            <person name="Nishino A."/>
            <person name="Ugolini M."/>
            <person name="Chourrout P."/>
            <person name="Nishida H."/>
            <person name="Aasland R."/>
            <person name="Huzurbazar S."/>
            <person name="Westhof E."/>
            <person name="Delsuc F."/>
            <person name="Lehrach H."/>
            <person name="Reinhardt R."/>
            <person name="Weissenbach J."/>
            <person name="Roy S.W."/>
            <person name="Artiguenave F."/>
            <person name="Postlethwait J.H."/>
            <person name="Manak J.R."/>
            <person name="Thompson E.M."/>
            <person name="Jaillon O."/>
            <person name="Du Pasquier L."/>
            <person name="Boudinot P."/>
            <person name="Liberles D.A."/>
            <person name="Volff J.N."/>
            <person name="Philippe H."/>
            <person name="Lenhard B."/>
            <person name="Roest Crollius H."/>
            <person name="Wincker P."/>
            <person name="Chourrout D."/>
        </authorList>
    </citation>
    <scope>NUCLEOTIDE SEQUENCE [LARGE SCALE GENOMIC DNA]</scope>
</reference>
<dbReference type="Pfam" id="PF08700">
    <property type="entry name" value="VPS51_Exo84_N"/>
    <property type="match status" value="1"/>
</dbReference>
<comment type="similarity">
    <text evidence="1 4">Belongs to the VPS51 family.</text>
</comment>
<proteinExistence type="inferred from homology"/>
<dbReference type="GO" id="GO:0015031">
    <property type="term" value="P:protein transport"/>
    <property type="evidence" value="ECO:0007669"/>
    <property type="project" value="UniProtKB-UniRule"/>
</dbReference>
<organism evidence="5">
    <name type="scientific">Oikopleura dioica</name>
    <name type="common">Tunicate</name>
    <dbReference type="NCBI Taxonomy" id="34765"/>
    <lineage>
        <taxon>Eukaryota</taxon>
        <taxon>Metazoa</taxon>
        <taxon>Chordata</taxon>
        <taxon>Tunicata</taxon>
        <taxon>Appendicularia</taxon>
        <taxon>Copelata</taxon>
        <taxon>Oikopleuridae</taxon>
        <taxon>Oikopleura</taxon>
    </lineage>
</organism>
<dbReference type="GO" id="GO:0016020">
    <property type="term" value="C:membrane"/>
    <property type="evidence" value="ECO:0007669"/>
    <property type="project" value="TreeGrafter"/>
</dbReference>
<keyword evidence="4" id="KW-0813">Transport</keyword>
<dbReference type="AlphaFoldDB" id="E4YK25"/>
<evidence type="ECO:0000313" key="5">
    <source>
        <dbReference type="EMBL" id="CBY35836.1"/>
    </source>
</evidence>
<dbReference type="PANTHER" id="PTHR15954:SF4">
    <property type="entry name" value="VACUOLAR PROTEIN SORTING-ASSOCIATED PROTEIN 51 HOMOLOG"/>
    <property type="match status" value="1"/>
</dbReference>
<dbReference type="GO" id="GO:0048193">
    <property type="term" value="P:Golgi vesicle transport"/>
    <property type="evidence" value="ECO:0007669"/>
    <property type="project" value="TreeGrafter"/>
</dbReference>
<dbReference type="GO" id="GO:0042147">
    <property type="term" value="P:retrograde transport, endosome to Golgi"/>
    <property type="evidence" value="ECO:0007669"/>
    <property type="project" value="UniProtKB-UniRule"/>
</dbReference>
<keyword evidence="4" id="KW-0653">Protein transport</keyword>
<evidence type="ECO:0000256" key="4">
    <source>
        <dbReference type="RuleBase" id="RU368010"/>
    </source>
</evidence>
<dbReference type="GO" id="GO:0007041">
    <property type="term" value="P:lysosomal transport"/>
    <property type="evidence" value="ECO:0007669"/>
    <property type="project" value="TreeGrafter"/>
</dbReference>
<dbReference type="GO" id="GO:0032456">
    <property type="term" value="P:endocytic recycling"/>
    <property type="evidence" value="ECO:0007669"/>
    <property type="project" value="TreeGrafter"/>
</dbReference>
<dbReference type="GO" id="GO:0000938">
    <property type="term" value="C:GARP complex"/>
    <property type="evidence" value="ECO:0007669"/>
    <property type="project" value="UniProtKB-UniRule"/>
</dbReference>
<keyword evidence="3" id="KW-0175">Coiled coil</keyword>
<dbReference type="EMBL" id="FN654684">
    <property type="protein sequence ID" value="CBY35836.1"/>
    <property type="molecule type" value="Genomic_DNA"/>
</dbReference>
<dbReference type="Proteomes" id="UP000011014">
    <property type="component" value="Unassembled WGS sequence"/>
</dbReference>
<dbReference type="InterPro" id="IPR016159">
    <property type="entry name" value="Cullin_repeat-like_dom_sf"/>
</dbReference>
<sequence>MDRTESRNRSKLRDFYKSQARENAELVRNPQFNLDSSQFQKNEYIDGVLRQMPLAALLQREREIGKEISTLDQSMQSLVYDNYNKFIKATDTIKQMRVDFKDIEKSMDELVSEMSEITKLSTSLNSKMKPCRTEVANLVEQQETLTKMQFLFELPAELKRKIKEGDFESAVEDYIKANCVLKNYENHPSFKSIQEECELEYKELVAKLEEPFSEKESEEELLIRCIRLLVKLDEDRSSSLADGFLKSRITKVKHRDNTLKSFSSEISAILADICVNITSFKNVFHERNLNSSLAAQHAYQSLKRHVNDILEELTDDFSEILVTNDLSDDQLSTSLDLWYSKLSATAQILPELNLTGRSEELVVSQAKIRHDSIRKTLFMKLEEEILKIEKSESPGATNAAILTLIRDSQHQLDKFFTMSKSYSQIEYFLVEWSDMAKTLKIDAVDHIASFCQKTLETAHPALLFPLSALASIWSETTVDQCIERKDRQTVNRLKISFSQICSAALKELVFIRGCHCAELIYRSVMAKDWLNASEPRGPRPIVKTFTDEIRKIDEECSKFMRPGVRPAKSTRSGSMRIDTLSQRSTLNIQRLFTDKIEIYDTVQSTTISVTSGIIKIALKAMLESVRLKTFSSYGLQQIQVDLSCLHHILWRYCEDESHMGTISDEILQSAALRALERELMEADVIELIVEKAQLA</sequence>
<dbReference type="SUPFAM" id="SSF74788">
    <property type="entry name" value="Cullin repeat-like"/>
    <property type="match status" value="1"/>
</dbReference>
<keyword evidence="4" id="KW-0333">Golgi apparatus</keyword>
<evidence type="ECO:0000256" key="3">
    <source>
        <dbReference type="ARBA" id="ARBA00023054"/>
    </source>
</evidence>
<dbReference type="GO" id="GO:0005829">
    <property type="term" value="C:cytosol"/>
    <property type="evidence" value="ECO:0007669"/>
    <property type="project" value="GOC"/>
</dbReference>
<name>E4YK25_OIKDI</name>
<protein>
    <recommendedName>
        <fullName evidence="2 4">Vacuolar protein sorting-associated protein 51 homolog</fullName>
    </recommendedName>
</protein>
<dbReference type="InterPro" id="IPR014812">
    <property type="entry name" value="Vps51"/>
</dbReference>
<accession>E4YK25</accession>
<comment type="function">
    <text evidence="4">Acts as component of the GARP complex that is involved in retrograde transport from early and late endosomes to the trans-Golgi network (TGN).</text>
</comment>
<evidence type="ECO:0000256" key="1">
    <source>
        <dbReference type="ARBA" id="ARBA00006080"/>
    </source>
</evidence>
<keyword evidence="4" id="KW-0445">Lipid transport</keyword>
<comment type="subunit">
    <text evidence="4">Component of the Golgi-associated retrograde protein (GARP) complex.</text>
</comment>
<dbReference type="GO" id="GO:0007030">
    <property type="term" value="P:Golgi organization"/>
    <property type="evidence" value="ECO:0007669"/>
    <property type="project" value="UniProtKB-UniRule"/>
</dbReference>
<evidence type="ECO:0000256" key="2">
    <source>
        <dbReference type="ARBA" id="ARBA00016122"/>
    </source>
</evidence>
<dbReference type="GO" id="GO:1990745">
    <property type="term" value="C:EARP complex"/>
    <property type="evidence" value="ECO:0007669"/>
    <property type="project" value="TreeGrafter"/>
</dbReference>
<dbReference type="PANTHER" id="PTHR15954">
    <property type="entry name" value="VACUOLAR PROTEIN SORTING-ASSOCIATED PROTEIN 51 HOMOLOG"/>
    <property type="match status" value="1"/>
</dbReference>
<dbReference type="GO" id="GO:0006869">
    <property type="term" value="P:lipid transport"/>
    <property type="evidence" value="ECO:0007669"/>
    <property type="project" value="UniProtKB-UniRule"/>
</dbReference>
<gene>
    <name evidence="5" type="ORF">GSOID_T00028304001</name>
</gene>